<evidence type="ECO:0000256" key="9">
    <source>
        <dbReference type="ARBA" id="ARBA00023224"/>
    </source>
</evidence>
<dbReference type="GO" id="GO:0005886">
    <property type="term" value="C:plasma membrane"/>
    <property type="evidence" value="ECO:0007669"/>
    <property type="project" value="UniProtKB-SubCell"/>
</dbReference>
<keyword evidence="7 10" id="KW-0472">Membrane</keyword>
<dbReference type="GO" id="GO:0007165">
    <property type="term" value="P:signal transduction"/>
    <property type="evidence" value="ECO:0007669"/>
    <property type="project" value="UniProtKB-KW"/>
</dbReference>
<evidence type="ECO:0000256" key="5">
    <source>
        <dbReference type="ARBA" id="ARBA00022725"/>
    </source>
</evidence>
<evidence type="ECO:0000256" key="3">
    <source>
        <dbReference type="ARBA" id="ARBA00022606"/>
    </source>
</evidence>
<keyword evidence="8 10" id="KW-0675">Receptor</keyword>
<feature type="transmembrane region" description="Helical" evidence="10">
    <location>
        <begin position="273"/>
        <end position="294"/>
    </location>
</feature>
<feature type="transmembrane region" description="Helical" evidence="10">
    <location>
        <begin position="192"/>
        <end position="214"/>
    </location>
</feature>
<dbReference type="InterPro" id="IPR004117">
    <property type="entry name" value="7tm6_olfct_rcpt"/>
</dbReference>
<dbReference type="GO" id="GO:0004984">
    <property type="term" value="F:olfactory receptor activity"/>
    <property type="evidence" value="ECO:0007669"/>
    <property type="project" value="InterPro"/>
</dbReference>
<evidence type="ECO:0000313" key="11">
    <source>
        <dbReference type="EMBL" id="APZ81478.1"/>
    </source>
</evidence>
<organism evidence="11">
    <name type="scientific">Adelphocoris lineolatus</name>
    <name type="common">Alfalfa plant bug</name>
    <dbReference type="NCBI Taxonomy" id="236346"/>
    <lineage>
        <taxon>Eukaryota</taxon>
        <taxon>Metazoa</taxon>
        <taxon>Ecdysozoa</taxon>
        <taxon>Arthropoda</taxon>
        <taxon>Hexapoda</taxon>
        <taxon>Insecta</taxon>
        <taxon>Pterygota</taxon>
        <taxon>Neoptera</taxon>
        <taxon>Paraneoptera</taxon>
        <taxon>Hemiptera</taxon>
        <taxon>Heteroptera</taxon>
        <taxon>Panheteroptera</taxon>
        <taxon>Cimicomorpha</taxon>
        <taxon>Miridae</taxon>
        <taxon>Mirini</taxon>
        <taxon>Adelphocoris</taxon>
    </lineage>
</organism>
<keyword evidence="4 10" id="KW-0812">Transmembrane</keyword>
<comment type="subcellular location">
    <subcellularLocation>
        <location evidence="1 10">Cell membrane</location>
        <topology evidence="1 10">Multi-pass membrane protein</topology>
    </subcellularLocation>
</comment>
<dbReference type="AlphaFoldDB" id="A0A2I4PHF8"/>
<name>A0A2I4PHF8_ADELI</name>
<accession>A0A2I4PHF8</accession>
<evidence type="ECO:0000256" key="10">
    <source>
        <dbReference type="RuleBase" id="RU351113"/>
    </source>
</evidence>
<keyword evidence="9 10" id="KW-0807">Transducer</keyword>
<keyword evidence="3 10" id="KW-0716">Sensory transduction</keyword>
<keyword evidence="5 10" id="KW-0552">Olfaction</keyword>
<feature type="transmembrane region" description="Helical" evidence="10">
    <location>
        <begin position="85"/>
        <end position="105"/>
    </location>
</feature>
<dbReference type="PANTHER" id="PTHR21137">
    <property type="entry name" value="ODORANT RECEPTOR"/>
    <property type="match status" value="1"/>
</dbReference>
<evidence type="ECO:0000256" key="1">
    <source>
        <dbReference type="ARBA" id="ARBA00004651"/>
    </source>
</evidence>
<evidence type="ECO:0000256" key="7">
    <source>
        <dbReference type="ARBA" id="ARBA00023136"/>
    </source>
</evidence>
<sequence length="402" mass="47137">MLCCRKKKEKQQPVVQEQNDFVNNYRLFKYIGMIQDGSIFSRIRVPIATFLLFYAWFHHLIPLIMNYDEYSFDELMDLIHLEMVYFLWCIVWPSYIIRSPLLTSLTSKIKSGLYTYSDPLTLEEKTILSTANDAVARITKISVYVYVCGGIGIFLKGMNKEKMRKLSLPNIGWFPFAINSLSRYAIGCLCQAIMGVNAVSIAIGTFMSFAMFMIHYEAQFKLLRTHLRRSFPKNIPLRIAQTDKYKEATLRKLKDCYNHHLAILEYHEELLKYYGILLLVFRVAIVLWLCTLAYVTVIVDINAHNLLKMMSFASTELLFVFLFSFRGQDVTDWNYEWREELYSIEWWEQPKEVQTNIEVMILGTTEPLLLYGVWKIALYSHEGLFAIGNESFSFFNMLRAMN</sequence>
<dbReference type="GO" id="GO:0005549">
    <property type="term" value="F:odorant binding"/>
    <property type="evidence" value="ECO:0007669"/>
    <property type="project" value="InterPro"/>
</dbReference>
<evidence type="ECO:0000256" key="4">
    <source>
        <dbReference type="ARBA" id="ARBA00022692"/>
    </source>
</evidence>
<feature type="transmembrane region" description="Helical" evidence="10">
    <location>
        <begin position="43"/>
        <end position="65"/>
    </location>
</feature>
<keyword evidence="2" id="KW-1003">Cell membrane</keyword>
<comment type="similarity">
    <text evidence="10">Belongs to the insect chemoreceptor superfamily. Heteromeric odorant receptor channel (TC 1.A.69) family.</text>
</comment>
<evidence type="ECO:0000256" key="2">
    <source>
        <dbReference type="ARBA" id="ARBA00022475"/>
    </source>
</evidence>
<dbReference type="PANTHER" id="PTHR21137:SF35">
    <property type="entry name" value="ODORANT RECEPTOR 19A-RELATED"/>
    <property type="match status" value="1"/>
</dbReference>
<comment type="caution">
    <text evidence="10">Lacks conserved residue(s) required for the propagation of feature annotation.</text>
</comment>
<dbReference type="EMBL" id="KU523656">
    <property type="protein sequence ID" value="APZ81478.1"/>
    <property type="molecule type" value="mRNA"/>
</dbReference>
<proteinExistence type="evidence at transcript level"/>
<protein>
    <recommendedName>
        <fullName evidence="10">Odorant receptor</fullName>
    </recommendedName>
</protein>
<evidence type="ECO:0000256" key="6">
    <source>
        <dbReference type="ARBA" id="ARBA00022989"/>
    </source>
</evidence>
<keyword evidence="6 10" id="KW-1133">Transmembrane helix</keyword>
<dbReference type="Pfam" id="PF02949">
    <property type="entry name" value="7tm_6"/>
    <property type="match status" value="1"/>
</dbReference>
<reference evidence="11" key="1">
    <citation type="submission" date="2016-01" db="EMBL/GenBank/DDBJ databases">
        <title>Candidate chemosensory genes identified in Adelphocoris lineolatus (Goeze) (Hemiptera: Miridae) by antennal transcriptome analysis.</title>
        <authorList>
            <person name="Xiao Y."/>
        </authorList>
    </citation>
    <scope>NUCLEOTIDE SEQUENCE</scope>
</reference>
<evidence type="ECO:0000256" key="8">
    <source>
        <dbReference type="ARBA" id="ARBA00023170"/>
    </source>
</evidence>